<accession>A0ABS8T6R3</accession>
<evidence type="ECO:0000313" key="3">
    <source>
        <dbReference type="Proteomes" id="UP000823775"/>
    </source>
</evidence>
<dbReference type="Proteomes" id="UP000823775">
    <property type="component" value="Unassembled WGS sequence"/>
</dbReference>
<reference evidence="2 3" key="1">
    <citation type="journal article" date="2021" name="BMC Genomics">
        <title>Datura genome reveals duplications of psychoactive alkaloid biosynthetic genes and high mutation rate following tissue culture.</title>
        <authorList>
            <person name="Rajewski A."/>
            <person name="Carter-House D."/>
            <person name="Stajich J."/>
            <person name="Litt A."/>
        </authorList>
    </citation>
    <scope>NUCLEOTIDE SEQUENCE [LARGE SCALE GENOMIC DNA]</scope>
    <source>
        <strain evidence="2">AR-01</strain>
    </source>
</reference>
<dbReference type="EMBL" id="JACEIK010001169">
    <property type="protein sequence ID" value="MCD7466710.1"/>
    <property type="molecule type" value="Genomic_DNA"/>
</dbReference>
<protein>
    <submittedName>
        <fullName evidence="2">Uncharacterized protein</fullName>
    </submittedName>
</protein>
<gene>
    <name evidence="2" type="ORF">HAX54_003673</name>
</gene>
<sequence length="121" mass="13464">MSRATFSPVTPNMKKFFADDYKTWWSKTHGNFLDGYLETLVDAVGQISTKLSESNGGRALSRERSQQSGESVSGPNPIKLISIGKIKKEATSIPRDRVRVRLSFDFQKHPTAAVSVFDGKK</sequence>
<organism evidence="2 3">
    <name type="scientific">Datura stramonium</name>
    <name type="common">Jimsonweed</name>
    <name type="synonym">Common thornapple</name>
    <dbReference type="NCBI Taxonomy" id="4076"/>
    <lineage>
        <taxon>Eukaryota</taxon>
        <taxon>Viridiplantae</taxon>
        <taxon>Streptophyta</taxon>
        <taxon>Embryophyta</taxon>
        <taxon>Tracheophyta</taxon>
        <taxon>Spermatophyta</taxon>
        <taxon>Magnoliopsida</taxon>
        <taxon>eudicotyledons</taxon>
        <taxon>Gunneridae</taxon>
        <taxon>Pentapetalae</taxon>
        <taxon>asterids</taxon>
        <taxon>lamiids</taxon>
        <taxon>Solanales</taxon>
        <taxon>Solanaceae</taxon>
        <taxon>Solanoideae</taxon>
        <taxon>Datureae</taxon>
        <taxon>Datura</taxon>
    </lineage>
</organism>
<feature type="non-terminal residue" evidence="2">
    <location>
        <position position="121"/>
    </location>
</feature>
<comment type="caution">
    <text evidence="2">The sequence shown here is derived from an EMBL/GenBank/DDBJ whole genome shotgun (WGS) entry which is preliminary data.</text>
</comment>
<keyword evidence="3" id="KW-1185">Reference proteome</keyword>
<proteinExistence type="predicted"/>
<evidence type="ECO:0000313" key="2">
    <source>
        <dbReference type="EMBL" id="MCD7466710.1"/>
    </source>
</evidence>
<name>A0ABS8T6R3_DATST</name>
<feature type="region of interest" description="Disordered" evidence="1">
    <location>
        <begin position="51"/>
        <end position="77"/>
    </location>
</feature>
<evidence type="ECO:0000256" key="1">
    <source>
        <dbReference type="SAM" id="MobiDB-lite"/>
    </source>
</evidence>